<dbReference type="PANTHER" id="PTHR44858">
    <property type="entry name" value="TETRATRICOPEPTIDE REPEAT PROTEIN 6"/>
    <property type="match status" value="1"/>
</dbReference>
<keyword evidence="5" id="KW-0812">Transmembrane</keyword>
<protein>
    <submittedName>
        <fullName evidence="6">Tetratricopeptide repeat protein</fullName>
    </submittedName>
</protein>
<dbReference type="Pfam" id="PF13181">
    <property type="entry name" value="TPR_8"/>
    <property type="match status" value="1"/>
</dbReference>
<dbReference type="SMART" id="SM00028">
    <property type="entry name" value="TPR"/>
    <property type="match status" value="4"/>
</dbReference>
<dbReference type="Proteomes" id="UP000886289">
    <property type="component" value="Unassembled WGS sequence"/>
</dbReference>
<feature type="transmembrane region" description="Helical" evidence="5">
    <location>
        <begin position="33"/>
        <end position="52"/>
    </location>
</feature>
<evidence type="ECO:0000256" key="1">
    <source>
        <dbReference type="ARBA" id="ARBA00022737"/>
    </source>
</evidence>
<evidence type="ECO:0000256" key="2">
    <source>
        <dbReference type="ARBA" id="ARBA00022803"/>
    </source>
</evidence>
<feature type="coiled-coil region" evidence="4">
    <location>
        <begin position="1"/>
        <end position="28"/>
    </location>
</feature>
<evidence type="ECO:0000313" key="6">
    <source>
        <dbReference type="EMBL" id="HDD44317.1"/>
    </source>
</evidence>
<keyword evidence="4" id="KW-0175">Coiled coil</keyword>
<dbReference type="Gene3D" id="1.25.40.10">
    <property type="entry name" value="Tetratricopeptide repeat domain"/>
    <property type="match status" value="2"/>
</dbReference>
<evidence type="ECO:0000256" key="4">
    <source>
        <dbReference type="SAM" id="Coils"/>
    </source>
</evidence>
<dbReference type="SUPFAM" id="SSF48452">
    <property type="entry name" value="TPR-like"/>
    <property type="match status" value="1"/>
</dbReference>
<keyword evidence="1" id="KW-0677">Repeat</keyword>
<name>A0A7C0Y4I8_DESA2</name>
<sequence length="302" mass="35480">MSLIEEALNKAKKEVSEQKEIKIFLKEKKKFPIFYIGITIFLCIILFTTWGWKKFRTEKISKPILVKTIEKPEIKLPNRKLQIVKPTSARQSNVYPRKIKKNVSKRQNQKIKKKISLKQKQSINLNALLKQAYYQMELGHLDKALKIYNKILNINPAHPEALINRGIIWQMFGNFEKAQKDLLLAYQYVPKDKTLLNALGVNYLKQKKFEEAKKYFLEANDVMAMINLAVIAWKTGELNKVNYYFQKALALDPTNPYVYYYLGIFYQQQGMEKKAEQNFNISKKLALEKGEFSLLKSLQERN</sequence>
<dbReference type="PANTHER" id="PTHR44858:SF1">
    <property type="entry name" value="UDP-N-ACETYLGLUCOSAMINE--PEPTIDE N-ACETYLGLUCOSAMINYLTRANSFERASE SPINDLY-RELATED"/>
    <property type="match status" value="1"/>
</dbReference>
<dbReference type="InterPro" id="IPR019734">
    <property type="entry name" value="TPR_rpt"/>
</dbReference>
<dbReference type="InterPro" id="IPR011990">
    <property type="entry name" value="TPR-like_helical_dom_sf"/>
</dbReference>
<reference evidence="6" key="1">
    <citation type="journal article" date="2020" name="mSystems">
        <title>Genome- and Community-Level Interaction Insights into Carbon Utilization and Element Cycling Functions of Hydrothermarchaeota in Hydrothermal Sediment.</title>
        <authorList>
            <person name="Zhou Z."/>
            <person name="Liu Y."/>
            <person name="Xu W."/>
            <person name="Pan J."/>
            <person name="Luo Z.H."/>
            <person name="Li M."/>
        </authorList>
    </citation>
    <scope>NUCLEOTIDE SEQUENCE [LARGE SCALE GENOMIC DNA]</scope>
    <source>
        <strain evidence="6">HyVt-233</strain>
    </source>
</reference>
<gene>
    <name evidence="6" type="ORF">ENG63_05605</name>
</gene>
<feature type="repeat" description="TPR" evidence="3">
    <location>
        <begin position="125"/>
        <end position="158"/>
    </location>
</feature>
<feature type="repeat" description="TPR" evidence="3">
    <location>
        <begin position="222"/>
        <end position="255"/>
    </location>
</feature>
<dbReference type="AlphaFoldDB" id="A0A7C0Y4I8"/>
<evidence type="ECO:0000256" key="3">
    <source>
        <dbReference type="PROSITE-ProRule" id="PRU00339"/>
    </source>
</evidence>
<keyword evidence="5" id="KW-0472">Membrane</keyword>
<dbReference type="PROSITE" id="PS50005">
    <property type="entry name" value="TPR"/>
    <property type="match status" value="2"/>
</dbReference>
<dbReference type="Pfam" id="PF13431">
    <property type="entry name" value="TPR_17"/>
    <property type="match status" value="1"/>
</dbReference>
<organism evidence="6">
    <name type="scientific">Desulfofervidus auxilii</name>
    <dbReference type="NCBI Taxonomy" id="1621989"/>
    <lineage>
        <taxon>Bacteria</taxon>
        <taxon>Pseudomonadati</taxon>
        <taxon>Thermodesulfobacteriota</taxon>
        <taxon>Candidatus Desulfofervidia</taxon>
        <taxon>Candidatus Desulfofervidales</taxon>
        <taxon>Candidatus Desulfofervidaceae</taxon>
        <taxon>Candidatus Desulfofervidus</taxon>
    </lineage>
</organism>
<keyword evidence="5" id="KW-1133">Transmembrane helix</keyword>
<dbReference type="Pfam" id="PF13174">
    <property type="entry name" value="TPR_6"/>
    <property type="match status" value="1"/>
</dbReference>
<comment type="caution">
    <text evidence="6">The sequence shown here is derived from an EMBL/GenBank/DDBJ whole genome shotgun (WGS) entry which is preliminary data.</text>
</comment>
<dbReference type="InterPro" id="IPR050498">
    <property type="entry name" value="Ycf3"/>
</dbReference>
<evidence type="ECO:0000256" key="5">
    <source>
        <dbReference type="SAM" id="Phobius"/>
    </source>
</evidence>
<keyword evidence="2 3" id="KW-0802">TPR repeat</keyword>
<accession>A0A7C0Y4I8</accession>
<proteinExistence type="predicted"/>
<dbReference type="EMBL" id="DRBS01000216">
    <property type="protein sequence ID" value="HDD44317.1"/>
    <property type="molecule type" value="Genomic_DNA"/>
</dbReference>